<dbReference type="SUPFAM" id="SSF53300">
    <property type="entry name" value="vWA-like"/>
    <property type="match status" value="1"/>
</dbReference>
<dbReference type="Pfam" id="PF00092">
    <property type="entry name" value="VWA"/>
    <property type="match status" value="1"/>
</dbReference>
<feature type="domain" description="VWFA" evidence="2">
    <location>
        <begin position="85"/>
        <end position="292"/>
    </location>
</feature>
<reference evidence="3 4" key="1">
    <citation type="submission" date="2015-09" db="EMBL/GenBank/DDBJ databases">
        <title>Sorangium comparison.</title>
        <authorList>
            <person name="Zaburannyi N."/>
            <person name="Bunk B."/>
            <person name="Overmann J."/>
            <person name="Mueller R."/>
        </authorList>
    </citation>
    <scope>NUCLEOTIDE SEQUENCE [LARGE SCALE GENOMIC DNA]</scope>
    <source>
        <strain evidence="3 4">So ce836</strain>
    </source>
</reference>
<dbReference type="AlphaFoldDB" id="A0A4P2QPU3"/>
<feature type="region of interest" description="Disordered" evidence="1">
    <location>
        <begin position="21"/>
        <end position="76"/>
    </location>
</feature>
<dbReference type="Gene3D" id="3.40.50.410">
    <property type="entry name" value="von Willebrand factor, type A domain"/>
    <property type="match status" value="1"/>
</dbReference>
<dbReference type="PROSITE" id="PS51257">
    <property type="entry name" value="PROKAR_LIPOPROTEIN"/>
    <property type="match status" value="1"/>
</dbReference>
<dbReference type="Proteomes" id="UP000295497">
    <property type="component" value="Chromosome"/>
</dbReference>
<dbReference type="InterPro" id="IPR036465">
    <property type="entry name" value="vWFA_dom_sf"/>
</dbReference>
<evidence type="ECO:0000259" key="2">
    <source>
        <dbReference type="PROSITE" id="PS50234"/>
    </source>
</evidence>
<dbReference type="EMBL" id="CP012672">
    <property type="protein sequence ID" value="AUX32217.1"/>
    <property type="molecule type" value="Genomic_DNA"/>
</dbReference>
<evidence type="ECO:0000313" key="4">
    <source>
        <dbReference type="Proteomes" id="UP000295497"/>
    </source>
</evidence>
<protein>
    <recommendedName>
        <fullName evidence="2">VWFA domain-containing protein</fullName>
    </recommendedName>
</protein>
<dbReference type="SMART" id="SM00327">
    <property type="entry name" value="VWA"/>
    <property type="match status" value="1"/>
</dbReference>
<accession>A0A4P2QPU3</accession>
<evidence type="ECO:0000256" key="1">
    <source>
        <dbReference type="SAM" id="MobiDB-lite"/>
    </source>
</evidence>
<evidence type="ECO:0000313" key="3">
    <source>
        <dbReference type="EMBL" id="AUX32217.1"/>
    </source>
</evidence>
<organism evidence="3 4">
    <name type="scientific">Sorangium cellulosum</name>
    <name type="common">Polyangium cellulosum</name>
    <dbReference type="NCBI Taxonomy" id="56"/>
    <lineage>
        <taxon>Bacteria</taxon>
        <taxon>Pseudomonadati</taxon>
        <taxon>Myxococcota</taxon>
        <taxon>Polyangia</taxon>
        <taxon>Polyangiales</taxon>
        <taxon>Polyangiaceae</taxon>
        <taxon>Sorangium</taxon>
    </lineage>
</organism>
<dbReference type="InterPro" id="IPR002035">
    <property type="entry name" value="VWF_A"/>
</dbReference>
<proteinExistence type="predicted"/>
<feature type="compositionally biased region" description="Low complexity" evidence="1">
    <location>
        <begin position="21"/>
        <end position="45"/>
    </location>
</feature>
<gene>
    <name evidence="3" type="ORF">SOCE836_043540</name>
</gene>
<sequence length="368" mass="38121">MLRGSSIYSVVVLAALSGCASGIESDSSSSSGEPSSGEPSPVEPGYGDGTEDPGGVPGDLDPDADPGESVDCGRQNFDVERRPASILLVLDRSASMQDDPSGDEGTPTKWELVVPALQEVIAATNEAASWGLKVFPQGDRTGSCTEESFPRDILIPISDNNAPTVNQAISSTTPEGDGTPTGDAINEAVEYLRSIQNDDPKYILLATDGDPSCPKSDSDEFAVQAVTNAAAAGFHTFVVGIASQQSKVKALNGLAVAGLEPRADPDPLAPKFYLAATKDELVTSLLTITGEVSTCLFPLSAPPPNPDHVGVFVGDQAVMQDTTGMNGWNYTGPDMTTIQLYGAACEQVASSGAGSVKVIFGCKDDPIY</sequence>
<dbReference type="PROSITE" id="PS50234">
    <property type="entry name" value="VWFA"/>
    <property type="match status" value="1"/>
</dbReference>
<dbReference type="CDD" id="cd00198">
    <property type="entry name" value="vWFA"/>
    <property type="match status" value="1"/>
</dbReference>
<dbReference type="RefSeq" id="WP_129575858.1">
    <property type="nucleotide sequence ID" value="NZ_CP012672.1"/>
</dbReference>
<name>A0A4P2QPU3_SORCE</name>